<accession>A0A2P2PZS5</accession>
<reference evidence="1" key="1">
    <citation type="submission" date="2018-02" db="EMBL/GenBank/DDBJ databases">
        <title>Rhizophora mucronata_Transcriptome.</title>
        <authorList>
            <person name="Meera S.P."/>
            <person name="Sreeshan A."/>
            <person name="Augustine A."/>
        </authorList>
    </citation>
    <scope>NUCLEOTIDE SEQUENCE</scope>
    <source>
        <tissue evidence="1">Leaf</tissue>
    </source>
</reference>
<sequence>MWFTNAECYLQHHDLMSVNIHGRKGGMF</sequence>
<proteinExistence type="predicted"/>
<dbReference type="AlphaFoldDB" id="A0A2P2PZS5"/>
<protein>
    <submittedName>
        <fullName evidence="1">Uncharacterized protein</fullName>
    </submittedName>
</protein>
<evidence type="ECO:0000313" key="1">
    <source>
        <dbReference type="EMBL" id="MBX60237.1"/>
    </source>
</evidence>
<dbReference type="EMBL" id="GGEC01079753">
    <property type="protein sequence ID" value="MBX60237.1"/>
    <property type="molecule type" value="Transcribed_RNA"/>
</dbReference>
<organism evidence="1">
    <name type="scientific">Rhizophora mucronata</name>
    <name type="common">Asiatic mangrove</name>
    <dbReference type="NCBI Taxonomy" id="61149"/>
    <lineage>
        <taxon>Eukaryota</taxon>
        <taxon>Viridiplantae</taxon>
        <taxon>Streptophyta</taxon>
        <taxon>Embryophyta</taxon>
        <taxon>Tracheophyta</taxon>
        <taxon>Spermatophyta</taxon>
        <taxon>Magnoliopsida</taxon>
        <taxon>eudicotyledons</taxon>
        <taxon>Gunneridae</taxon>
        <taxon>Pentapetalae</taxon>
        <taxon>rosids</taxon>
        <taxon>fabids</taxon>
        <taxon>Malpighiales</taxon>
        <taxon>Rhizophoraceae</taxon>
        <taxon>Rhizophora</taxon>
    </lineage>
</organism>
<name>A0A2P2PZS5_RHIMU</name>